<evidence type="ECO:0000313" key="2">
    <source>
        <dbReference type="EMBL" id="GIY54612.1"/>
    </source>
</evidence>
<dbReference type="EMBL" id="BPLR01012533">
    <property type="protein sequence ID" value="GIY54612.1"/>
    <property type="molecule type" value="Genomic_DNA"/>
</dbReference>
<organism evidence="2 3">
    <name type="scientific">Caerostris extrusa</name>
    <name type="common">Bark spider</name>
    <name type="synonym">Caerostris bankana</name>
    <dbReference type="NCBI Taxonomy" id="172846"/>
    <lineage>
        <taxon>Eukaryota</taxon>
        <taxon>Metazoa</taxon>
        <taxon>Ecdysozoa</taxon>
        <taxon>Arthropoda</taxon>
        <taxon>Chelicerata</taxon>
        <taxon>Arachnida</taxon>
        <taxon>Araneae</taxon>
        <taxon>Araneomorphae</taxon>
        <taxon>Entelegynae</taxon>
        <taxon>Araneoidea</taxon>
        <taxon>Araneidae</taxon>
        <taxon>Caerostris</taxon>
    </lineage>
</organism>
<gene>
    <name evidence="2" type="ORF">CEXT_700121</name>
</gene>
<keyword evidence="3" id="KW-1185">Reference proteome</keyword>
<feature type="compositionally biased region" description="Polar residues" evidence="1">
    <location>
        <begin position="1"/>
        <end position="13"/>
    </location>
</feature>
<evidence type="ECO:0000313" key="3">
    <source>
        <dbReference type="Proteomes" id="UP001054945"/>
    </source>
</evidence>
<evidence type="ECO:0000256" key="1">
    <source>
        <dbReference type="SAM" id="MobiDB-lite"/>
    </source>
</evidence>
<accession>A0AAV4U9R6</accession>
<feature type="region of interest" description="Disordered" evidence="1">
    <location>
        <begin position="1"/>
        <end position="26"/>
    </location>
</feature>
<sequence length="81" mass="9202">MQTYHTNSENIGRNSLEGMPKVSPIQDKKGANKRIIFLTMRMHSGVFVDAMLNLRKGLSQTSSNELSNGEKSRNRRPVKLR</sequence>
<protein>
    <submittedName>
        <fullName evidence="2">Uncharacterized protein</fullName>
    </submittedName>
</protein>
<feature type="region of interest" description="Disordered" evidence="1">
    <location>
        <begin position="58"/>
        <end position="81"/>
    </location>
</feature>
<proteinExistence type="predicted"/>
<name>A0AAV4U9R6_CAEEX</name>
<dbReference type="Proteomes" id="UP001054945">
    <property type="component" value="Unassembled WGS sequence"/>
</dbReference>
<reference evidence="2 3" key="1">
    <citation type="submission" date="2021-06" db="EMBL/GenBank/DDBJ databases">
        <title>Caerostris extrusa draft genome.</title>
        <authorList>
            <person name="Kono N."/>
            <person name="Arakawa K."/>
        </authorList>
    </citation>
    <scope>NUCLEOTIDE SEQUENCE [LARGE SCALE GENOMIC DNA]</scope>
</reference>
<feature type="compositionally biased region" description="Polar residues" evidence="1">
    <location>
        <begin position="58"/>
        <end position="69"/>
    </location>
</feature>
<comment type="caution">
    <text evidence="2">The sequence shown here is derived from an EMBL/GenBank/DDBJ whole genome shotgun (WGS) entry which is preliminary data.</text>
</comment>
<dbReference type="AlphaFoldDB" id="A0AAV4U9R6"/>